<dbReference type="RefSeq" id="WP_090639359.1">
    <property type="nucleotide sequence ID" value="NZ_CVRB01000006.1"/>
</dbReference>
<dbReference type="SUPFAM" id="SSF53254">
    <property type="entry name" value="Phosphoglycerate mutase-like"/>
    <property type="match status" value="1"/>
</dbReference>
<dbReference type="PIRSF" id="PIRSF000709">
    <property type="entry name" value="6PFK_2-Ptase"/>
    <property type="match status" value="1"/>
</dbReference>
<feature type="active site" description="Proton donor/acceptor" evidence="5">
    <location>
        <position position="82"/>
    </location>
</feature>
<dbReference type="PANTHER" id="PTHR11931">
    <property type="entry name" value="PHOSPHOGLYCERATE MUTASE"/>
    <property type="match status" value="1"/>
</dbReference>
<name>A0A0U1P417_9BACI</name>
<accession>A0A0U1P417</accession>
<dbReference type="SMART" id="SM00855">
    <property type="entry name" value="PGAM"/>
    <property type="match status" value="1"/>
</dbReference>
<dbReference type="AlphaFoldDB" id="A0A0U1P417"/>
<evidence type="ECO:0000256" key="2">
    <source>
        <dbReference type="ARBA" id="ARBA00012028"/>
    </source>
</evidence>
<evidence type="ECO:0000313" key="7">
    <source>
        <dbReference type="EMBL" id="CRK84908.1"/>
    </source>
</evidence>
<reference evidence="8" key="1">
    <citation type="submission" date="2015-05" db="EMBL/GenBank/DDBJ databases">
        <authorList>
            <person name="Urmite Genomes"/>
        </authorList>
    </citation>
    <scope>NUCLEOTIDE SEQUENCE [LARGE SCALE GENOMIC DNA]</scope>
    <source>
        <strain evidence="8">LF1</strain>
    </source>
</reference>
<dbReference type="Proteomes" id="UP000199087">
    <property type="component" value="Unassembled WGS sequence"/>
</dbReference>
<dbReference type="EMBL" id="CVRB01000006">
    <property type="protein sequence ID" value="CRK84908.1"/>
    <property type="molecule type" value="Genomic_DNA"/>
</dbReference>
<keyword evidence="4" id="KW-0413">Isomerase</keyword>
<gene>
    <name evidence="7" type="ORF">BN000_04967</name>
</gene>
<evidence type="ECO:0000256" key="4">
    <source>
        <dbReference type="ARBA" id="ARBA00023235"/>
    </source>
</evidence>
<dbReference type="Pfam" id="PF00300">
    <property type="entry name" value="His_Phos_1"/>
    <property type="match status" value="1"/>
</dbReference>
<dbReference type="GO" id="GO:0006096">
    <property type="term" value="P:glycolytic process"/>
    <property type="evidence" value="ECO:0007669"/>
    <property type="project" value="UniProtKB-KW"/>
</dbReference>
<evidence type="ECO:0000256" key="6">
    <source>
        <dbReference type="PIRSR" id="PIRSR613078-2"/>
    </source>
</evidence>
<feature type="binding site" evidence="6">
    <location>
        <begin position="8"/>
        <end position="15"/>
    </location>
    <ligand>
        <name>substrate</name>
    </ligand>
</feature>
<evidence type="ECO:0000256" key="3">
    <source>
        <dbReference type="ARBA" id="ARBA00023152"/>
    </source>
</evidence>
<dbReference type="Gene3D" id="3.40.50.1240">
    <property type="entry name" value="Phosphoglycerate mutase-like"/>
    <property type="match status" value="1"/>
</dbReference>
<feature type="binding site" evidence="6">
    <location>
        <position position="58"/>
    </location>
    <ligand>
        <name>substrate</name>
    </ligand>
</feature>
<proteinExistence type="inferred from homology"/>
<dbReference type="InterPro" id="IPR029033">
    <property type="entry name" value="His_PPase_superfam"/>
</dbReference>
<comment type="similarity">
    <text evidence="1">Belongs to the phosphoglycerate mutase family. BPG-dependent PGAM subfamily.</text>
</comment>
<organism evidence="7 8">
    <name type="scientific">Neobacillus massiliamazoniensis</name>
    <dbReference type="NCBI Taxonomy" id="1499688"/>
    <lineage>
        <taxon>Bacteria</taxon>
        <taxon>Bacillati</taxon>
        <taxon>Bacillota</taxon>
        <taxon>Bacilli</taxon>
        <taxon>Bacillales</taxon>
        <taxon>Bacillaceae</taxon>
        <taxon>Neobacillus</taxon>
    </lineage>
</organism>
<evidence type="ECO:0000313" key="8">
    <source>
        <dbReference type="Proteomes" id="UP000199087"/>
    </source>
</evidence>
<sequence length="207" mass="24028">MLNIYLTRHGETKWNKEKRLQGWKDSELTEKGVLNACMLGARLNKTKFDVIYTSPSERAYKTALYVKSERDIPIIVESDLKEIFFGEWEGKTQAEIEQNCKSEYFNFWNAPKLYNHEPHNGESLTEFKKRVERVIRGIITENSNGNILIVTHAVVIKAIFSFVLDIPTEKMWEPPFIHGTSLTVFNWDGEKFDVQLLVDTAHLEKSS</sequence>
<dbReference type="GO" id="GO:0004619">
    <property type="term" value="F:phosphoglycerate mutase activity"/>
    <property type="evidence" value="ECO:0007669"/>
    <property type="project" value="UniProtKB-EC"/>
</dbReference>
<dbReference type="InterPro" id="IPR001345">
    <property type="entry name" value="PG/BPGM_mutase_AS"/>
</dbReference>
<dbReference type="EC" id="5.4.2.11" evidence="2"/>
<dbReference type="OrthoDB" id="9782128at2"/>
<keyword evidence="3" id="KW-0324">Glycolysis</keyword>
<keyword evidence="8" id="KW-1185">Reference proteome</keyword>
<evidence type="ECO:0000256" key="5">
    <source>
        <dbReference type="PIRSR" id="PIRSR613078-1"/>
    </source>
</evidence>
<dbReference type="InterPro" id="IPR005952">
    <property type="entry name" value="Phosphogly_mut1"/>
</dbReference>
<feature type="active site" description="Tele-phosphohistidine intermediate" evidence="5">
    <location>
        <position position="9"/>
    </location>
</feature>
<protein>
    <recommendedName>
        <fullName evidence="2">phosphoglycerate mutase (2,3-diphosphoglycerate-dependent)</fullName>
        <ecNumber evidence="2">5.4.2.11</ecNumber>
    </recommendedName>
</protein>
<dbReference type="CDD" id="cd07067">
    <property type="entry name" value="HP_PGM_like"/>
    <property type="match status" value="1"/>
</dbReference>
<dbReference type="InterPro" id="IPR013078">
    <property type="entry name" value="His_Pase_superF_clade-1"/>
</dbReference>
<dbReference type="STRING" id="1499688.BN000_04967"/>
<dbReference type="PROSITE" id="PS00175">
    <property type="entry name" value="PG_MUTASE"/>
    <property type="match status" value="1"/>
</dbReference>
<evidence type="ECO:0000256" key="1">
    <source>
        <dbReference type="ARBA" id="ARBA00006717"/>
    </source>
</evidence>